<dbReference type="InterPro" id="IPR036188">
    <property type="entry name" value="FAD/NAD-bd_sf"/>
</dbReference>
<comment type="caution">
    <text evidence="10">The sequence shown here is derived from an EMBL/GenBank/DDBJ whole genome shotgun (WGS) entry which is preliminary data.</text>
</comment>
<dbReference type="EMBL" id="SDIL01000028">
    <property type="protein sequence ID" value="RXK39653.1"/>
    <property type="molecule type" value="Genomic_DNA"/>
</dbReference>
<dbReference type="PANTHER" id="PTHR43104:SF4">
    <property type="entry name" value="L-2-HYDROXYGLUTARATE DEHYDROGENASE, MITOCHONDRIAL"/>
    <property type="match status" value="1"/>
</dbReference>
<dbReference type="GO" id="GO:0047545">
    <property type="term" value="F:(S)-2-hydroxyglutarate dehydrogenase activity"/>
    <property type="evidence" value="ECO:0007669"/>
    <property type="project" value="UniProtKB-EC"/>
</dbReference>
<evidence type="ECO:0000259" key="9">
    <source>
        <dbReference type="Pfam" id="PF01266"/>
    </source>
</evidence>
<dbReference type="OrthoDB" id="498204at2759"/>
<reference evidence="10 11" key="1">
    <citation type="submission" date="2016-06" db="EMBL/GenBank/DDBJ databases">
        <title>Evolution of pathogenesis and genome organization in the Tremellales.</title>
        <authorList>
            <person name="Cuomo C."/>
            <person name="Litvintseva A."/>
            <person name="Heitman J."/>
            <person name="Chen Y."/>
            <person name="Sun S."/>
            <person name="Springer D."/>
            <person name="Dromer F."/>
            <person name="Young S."/>
            <person name="Zeng Q."/>
            <person name="Chapman S."/>
            <person name="Gujja S."/>
            <person name="Saif S."/>
            <person name="Birren B."/>
        </authorList>
    </citation>
    <scope>NUCLEOTIDE SEQUENCE [LARGE SCALE GENOMIC DNA]</scope>
    <source>
        <strain evidence="10 11">ATCC 28783</strain>
    </source>
</reference>
<comment type="similarity">
    <text evidence="6">Belongs to the L2HGDH family.</text>
</comment>
<keyword evidence="11" id="KW-1185">Reference proteome</keyword>
<evidence type="ECO:0000256" key="4">
    <source>
        <dbReference type="ARBA" id="ARBA00023002"/>
    </source>
</evidence>
<dbReference type="Proteomes" id="UP000289152">
    <property type="component" value="Unassembled WGS sequence"/>
</dbReference>
<comment type="cofactor">
    <cofactor evidence="1">
        <name>FAD</name>
        <dbReference type="ChEBI" id="CHEBI:57692"/>
    </cofactor>
</comment>
<evidence type="ECO:0000256" key="8">
    <source>
        <dbReference type="ARBA" id="ARBA00041137"/>
    </source>
</evidence>
<keyword evidence="4" id="KW-0560">Oxidoreductase</keyword>
<organism evidence="10 11">
    <name type="scientific">Tremella mesenterica</name>
    <name type="common">Jelly fungus</name>
    <dbReference type="NCBI Taxonomy" id="5217"/>
    <lineage>
        <taxon>Eukaryota</taxon>
        <taxon>Fungi</taxon>
        <taxon>Dikarya</taxon>
        <taxon>Basidiomycota</taxon>
        <taxon>Agaricomycotina</taxon>
        <taxon>Tremellomycetes</taxon>
        <taxon>Tremellales</taxon>
        <taxon>Tremellaceae</taxon>
        <taxon>Tremella</taxon>
    </lineage>
</organism>
<dbReference type="Pfam" id="PF01266">
    <property type="entry name" value="DAO"/>
    <property type="match status" value="1"/>
</dbReference>
<dbReference type="STRING" id="5217.A0A4Q1BP32"/>
<keyword evidence="2" id="KW-0285">Flavoprotein</keyword>
<dbReference type="SUPFAM" id="SSF51905">
    <property type="entry name" value="FAD/NAD(P)-binding domain"/>
    <property type="match status" value="1"/>
</dbReference>
<evidence type="ECO:0000313" key="11">
    <source>
        <dbReference type="Proteomes" id="UP000289152"/>
    </source>
</evidence>
<evidence type="ECO:0000256" key="6">
    <source>
        <dbReference type="ARBA" id="ARBA00037941"/>
    </source>
</evidence>
<proteinExistence type="inferred from homology"/>
<dbReference type="Gene3D" id="3.50.50.60">
    <property type="entry name" value="FAD/NAD(P)-binding domain"/>
    <property type="match status" value="1"/>
</dbReference>
<evidence type="ECO:0000256" key="3">
    <source>
        <dbReference type="ARBA" id="ARBA00022827"/>
    </source>
</evidence>
<feature type="domain" description="FAD dependent oxidoreductase" evidence="9">
    <location>
        <begin position="22"/>
        <end position="448"/>
    </location>
</feature>
<dbReference type="PANTHER" id="PTHR43104">
    <property type="entry name" value="L-2-HYDROXYGLUTARATE DEHYDROGENASE, MITOCHONDRIAL"/>
    <property type="match status" value="1"/>
</dbReference>
<evidence type="ECO:0000256" key="2">
    <source>
        <dbReference type="ARBA" id="ARBA00022630"/>
    </source>
</evidence>
<gene>
    <name evidence="10" type="ORF">M231_03007</name>
</gene>
<evidence type="ECO:0000256" key="7">
    <source>
        <dbReference type="ARBA" id="ARBA00038878"/>
    </source>
</evidence>
<evidence type="ECO:0000256" key="1">
    <source>
        <dbReference type="ARBA" id="ARBA00001974"/>
    </source>
</evidence>
<sequence length="470" mass="51829">MASYAARLRLTYPFKPPSTSIDHIVIGGGVVGLSVAAGLVNVCGKDRTTFVIERRDQLGQETTARNSEVIHSGIYYPEGTLKSRLCIRGREMMYERCRKLGIDHRKTQKLLVATDSSQISYLTKIKERMTQPSFLRSSEKTHESTSVCPVQPLTGDQARELEPDLSSQVVSALLIPETGIVDSQALVDSLAREIEEPEYLYSSNAEEIAVGVDVTGERRRREPGEGVIMLGTRVIRIDKDFKEDGWIVQMETGWEGLKDGEKGQVESVKTNVIVNAAGLGAVSLMEGLVPTEEMKEMWLVKGNYMSYKGPGVENISRLIYPCPGNSVDHLGTHLTIDLSGNIKFGPDVQPIGPNSKYQTNPDFWQSHLTPTVSAETFAKSVQSYLPNIDPSRLTPDYVGFRPNLVAPGQGFSDFHIVHSKDRKGLIELLGFNSPGLTSSLATGEYVGEMVRREVYGLKGLDWGGLGYGWR</sequence>
<keyword evidence="3" id="KW-0274">FAD</keyword>
<name>A0A4Q1BP32_TREME</name>
<protein>
    <recommendedName>
        <fullName evidence="8">L-2-hydroxyglutarate dehydrogenase, mitochondrial</fullName>
        <ecNumber evidence="7">1.1.99.2</ecNumber>
    </recommendedName>
</protein>
<dbReference type="AlphaFoldDB" id="A0A4Q1BP32"/>
<dbReference type="VEuPathDB" id="FungiDB:TREMEDRAFT_34801"/>
<dbReference type="InterPro" id="IPR006076">
    <property type="entry name" value="FAD-dep_OxRdtase"/>
</dbReference>
<accession>A0A4Q1BP32</accession>
<dbReference type="InParanoid" id="A0A4Q1BP32"/>
<dbReference type="Gene3D" id="3.30.9.10">
    <property type="entry name" value="D-Amino Acid Oxidase, subunit A, domain 2"/>
    <property type="match status" value="1"/>
</dbReference>
<dbReference type="EC" id="1.1.99.2" evidence="7"/>
<evidence type="ECO:0000256" key="5">
    <source>
        <dbReference type="ARBA" id="ARBA00036066"/>
    </source>
</evidence>
<evidence type="ECO:0000313" key="10">
    <source>
        <dbReference type="EMBL" id="RXK39653.1"/>
    </source>
</evidence>
<comment type="catalytic activity">
    <reaction evidence="5">
        <text>(S)-2-hydroxyglutarate + A = 2-oxoglutarate + AH2</text>
        <dbReference type="Rhea" id="RHEA:21252"/>
        <dbReference type="ChEBI" id="CHEBI:13193"/>
        <dbReference type="ChEBI" id="CHEBI:16782"/>
        <dbReference type="ChEBI" id="CHEBI:16810"/>
        <dbReference type="ChEBI" id="CHEBI:17499"/>
        <dbReference type="EC" id="1.1.99.2"/>
    </reaction>
</comment>